<keyword evidence="1" id="KW-1133">Transmembrane helix</keyword>
<dbReference type="EMBL" id="VOTZ01000002">
    <property type="protein sequence ID" value="MCQ1537737.1"/>
    <property type="molecule type" value="Genomic_DNA"/>
</dbReference>
<dbReference type="Pfam" id="PF26161">
    <property type="entry name" value="DUF8044"/>
    <property type="match status" value="1"/>
</dbReference>
<accession>A0ABD4THI5</accession>
<proteinExistence type="predicted"/>
<keyword evidence="1" id="KW-0472">Membrane</keyword>
<reference evidence="2 3" key="1">
    <citation type="submission" date="2019-08" db="EMBL/GenBank/DDBJ databases">
        <authorList>
            <person name="Chen S.-C."/>
            <person name="Lai M.-C."/>
            <person name="You Y.-T."/>
        </authorList>
    </citation>
    <scope>NUCLEOTIDE SEQUENCE [LARGE SCALE GENOMIC DNA]</scope>
    <source>
        <strain evidence="2 3">P2F9704a</strain>
    </source>
</reference>
<dbReference type="InterPro" id="IPR058357">
    <property type="entry name" value="DUF8044"/>
</dbReference>
<evidence type="ECO:0000313" key="2">
    <source>
        <dbReference type="EMBL" id="MCQ1537737.1"/>
    </source>
</evidence>
<name>A0ABD4THI5_9EURY</name>
<evidence type="ECO:0000313" key="3">
    <source>
        <dbReference type="Proteomes" id="UP001524383"/>
    </source>
</evidence>
<gene>
    <name evidence="2" type="ORF">FTO68_01855</name>
</gene>
<protein>
    <submittedName>
        <fullName evidence="2">Uncharacterized protein</fullName>
    </submittedName>
</protein>
<feature type="transmembrane region" description="Helical" evidence="1">
    <location>
        <begin position="61"/>
        <end position="81"/>
    </location>
</feature>
<evidence type="ECO:0000256" key="1">
    <source>
        <dbReference type="SAM" id="Phobius"/>
    </source>
</evidence>
<comment type="caution">
    <text evidence="2">The sequence shown here is derived from an EMBL/GenBank/DDBJ whole genome shotgun (WGS) entry which is preliminary data.</text>
</comment>
<keyword evidence="1" id="KW-0812">Transmembrane</keyword>
<dbReference type="Proteomes" id="UP001524383">
    <property type="component" value="Unassembled WGS sequence"/>
</dbReference>
<keyword evidence="3" id="KW-1185">Reference proteome</keyword>
<organism evidence="2 3">
    <name type="scientific">Methanocalculus taiwanensis</name>
    <dbReference type="NCBI Taxonomy" id="106207"/>
    <lineage>
        <taxon>Archaea</taxon>
        <taxon>Methanobacteriati</taxon>
        <taxon>Methanobacteriota</taxon>
        <taxon>Stenosarchaea group</taxon>
        <taxon>Methanomicrobia</taxon>
        <taxon>Methanomicrobiales</taxon>
        <taxon>Methanocalculaceae</taxon>
        <taxon>Methanocalculus</taxon>
    </lineage>
</organism>
<feature type="transmembrane region" description="Helical" evidence="1">
    <location>
        <begin position="30"/>
        <end position="49"/>
    </location>
</feature>
<sequence>MRSKHLAAAAISIWIFIVIFFMILAESPDLEIIFVLTLISMLVIAELADPVHIRPRFLSRFRYVIAAGVILFGAIVAHKVMEILSS</sequence>
<dbReference type="AlphaFoldDB" id="A0ABD4THI5"/>
<feature type="transmembrane region" description="Helical" evidence="1">
    <location>
        <begin position="7"/>
        <end position="24"/>
    </location>
</feature>